<dbReference type="PROSITE" id="PS51666">
    <property type="entry name" value="QLQ"/>
    <property type="match status" value="1"/>
</dbReference>
<evidence type="ECO:0000313" key="10">
    <source>
        <dbReference type="Proteomes" id="UP000036987"/>
    </source>
</evidence>
<dbReference type="GO" id="GO:0006355">
    <property type="term" value="P:regulation of DNA-templated transcription"/>
    <property type="evidence" value="ECO:0007669"/>
    <property type="project" value="InterPro"/>
</dbReference>
<evidence type="ECO:0000256" key="5">
    <source>
        <dbReference type="RuleBase" id="RU367127"/>
    </source>
</evidence>
<evidence type="ECO:0000256" key="4">
    <source>
        <dbReference type="PROSITE-ProRule" id="PRU01002"/>
    </source>
</evidence>
<dbReference type="EMBL" id="LFYR01000981">
    <property type="protein sequence ID" value="KMZ66224.1"/>
    <property type="molecule type" value="Genomic_DNA"/>
</dbReference>
<evidence type="ECO:0000256" key="1">
    <source>
        <dbReference type="ARBA" id="ARBA00004123"/>
    </source>
</evidence>
<comment type="subcellular location">
    <subcellularLocation>
        <location evidence="1 4 5">Nucleus</location>
    </subcellularLocation>
</comment>
<proteinExistence type="inferred from homology"/>
<accession>A0A0K9PB92</accession>
<keyword evidence="5" id="KW-0804">Transcription</keyword>
<keyword evidence="5" id="KW-0010">Activator</keyword>
<keyword evidence="3 4" id="KW-0539">Nucleus</keyword>
<dbReference type="PANTHER" id="PTHR31602">
    <property type="entry name" value="GROWTH-REGULATING FACTOR 5"/>
    <property type="match status" value="1"/>
</dbReference>
<dbReference type="GO" id="GO:0032502">
    <property type="term" value="P:developmental process"/>
    <property type="evidence" value="ECO:0007669"/>
    <property type="project" value="InterPro"/>
</dbReference>
<dbReference type="OrthoDB" id="1927209at2759"/>
<keyword evidence="5" id="KW-0805">Transcription regulation</keyword>
<name>A0A0K9PB92_ZOSMR</name>
<organism evidence="9 10">
    <name type="scientific">Zostera marina</name>
    <name type="common">Eelgrass</name>
    <dbReference type="NCBI Taxonomy" id="29655"/>
    <lineage>
        <taxon>Eukaryota</taxon>
        <taxon>Viridiplantae</taxon>
        <taxon>Streptophyta</taxon>
        <taxon>Embryophyta</taxon>
        <taxon>Tracheophyta</taxon>
        <taxon>Spermatophyta</taxon>
        <taxon>Magnoliopsida</taxon>
        <taxon>Liliopsida</taxon>
        <taxon>Zosteraceae</taxon>
        <taxon>Zostera</taxon>
    </lineage>
</organism>
<dbReference type="InterPro" id="IPR014978">
    <property type="entry name" value="Gln-Leu-Gln_QLQ"/>
</dbReference>
<dbReference type="GO" id="GO:0005634">
    <property type="term" value="C:nucleus"/>
    <property type="evidence" value="ECO:0007669"/>
    <property type="project" value="UniProtKB-SubCell"/>
</dbReference>
<comment type="similarity">
    <text evidence="2 5">Belongs to the GRF family.</text>
</comment>
<protein>
    <recommendedName>
        <fullName evidence="5">Growth-regulating factor</fullName>
    </recommendedName>
</protein>
<feature type="short sequence motif" description="Bipartite nuclear localization signal" evidence="4">
    <location>
        <begin position="121"/>
        <end position="128"/>
    </location>
</feature>
<gene>
    <name evidence="9" type="ORF">ZOSMA_2G02340</name>
</gene>
<dbReference type="Proteomes" id="UP000036987">
    <property type="component" value="Unassembled WGS sequence"/>
</dbReference>
<feature type="region of interest" description="Disordered" evidence="6">
    <location>
        <begin position="294"/>
        <end position="329"/>
    </location>
</feature>
<comment type="function">
    <text evidence="5">Transcription activator.</text>
</comment>
<dbReference type="Pfam" id="PF08879">
    <property type="entry name" value="WRC"/>
    <property type="match status" value="1"/>
</dbReference>
<keyword evidence="10" id="KW-1185">Reference proteome</keyword>
<reference evidence="10" key="1">
    <citation type="journal article" date="2016" name="Nature">
        <title>The genome of the seagrass Zostera marina reveals angiosperm adaptation to the sea.</title>
        <authorList>
            <person name="Olsen J.L."/>
            <person name="Rouze P."/>
            <person name="Verhelst B."/>
            <person name="Lin Y.-C."/>
            <person name="Bayer T."/>
            <person name="Collen J."/>
            <person name="Dattolo E."/>
            <person name="De Paoli E."/>
            <person name="Dittami S."/>
            <person name="Maumus F."/>
            <person name="Michel G."/>
            <person name="Kersting A."/>
            <person name="Lauritano C."/>
            <person name="Lohaus R."/>
            <person name="Toepel M."/>
            <person name="Tonon T."/>
            <person name="Vanneste K."/>
            <person name="Amirebrahimi M."/>
            <person name="Brakel J."/>
            <person name="Bostroem C."/>
            <person name="Chovatia M."/>
            <person name="Grimwood J."/>
            <person name="Jenkins J.W."/>
            <person name="Jueterbock A."/>
            <person name="Mraz A."/>
            <person name="Stam W.T."/>
            <person name="Tice H."/>
            <person name="Bornberg-Bauer E."/>
            <person name="Green P.J."/>
            <person name="Pearson G.A."/>
            <person name="Procaccini G."/>
            <person name="Duarte C.M."/>
            <person name="Schmutz J."/>
            <person name="Reusch T.B.H."/>
            <person name="Van de Peer Y."/>
        </authorList>
    </citation>
    <scope>NUCLEOTIDE SEQUENCE [LARGE SCALE GENOMIC DNA]</scope>
    <source>
        <strain evidence="10">cv. Finnish</strain>
    </source>
</reference>
<dbReference type="AlphaFoldDB" id="A0A0K9PB92"/>
<evidence type="ECO:0000256" key="2">
    <source>
        <dbReference type="ARBA" id="ARBA00008122"/>
    </source>
</evidence>
<feature type="region of interest" description="Disordered" evidence="6">
    <location>
        <begin position="137"/>
        <end position="156"/>
    </location>
</feature>
<evidence type="ECO:0000259" key="7">
    <source>
        <dbReference type="PROSITE" id="PS51666"/>
    </source>
</evidence>
<dbReference type="STRING" id="29655.A0A0K9PB92"/>
<dbReference type="PANTHER" id="PTHR31602:SF46">
    <property type="entry name" value="GROWTH-REGULATING FACTOR 6"/>
    <property type="match status" value="1"/>
</dbReference>
<dbReference type="PROSITE" id="PS51667">
    <property type="entry name" value="WRC"/>
    <property type="match status" value="1"/>
</dbReference>
<feature type="domain" description="QLQ" evidence="7">
    <location>
        <begin position="14"/>
        <end position="49"/>
    </location>
</feature>
<evidence type="ECO:0000256" key="6">
    <source>
        <dbReference type="SAM" id="MobiDB-lite"/>
    </source>
</evidence>
<sequence length="329" mass="37038">MVMNGSGNGGSRYPFTAVQWQELEHQALIYKYMASGHPIPADLILPMRRSVLLDTGVGAVASMFPHQQQPNIGWGCGFQMGYGRKVEDLEPGRCRRTDGKKWRCSKEAHPDSKYCERHMHRGKNRSRKPVETLLAAAPAGRNREEESSASGYVPTLYPRTQNHPAFPYSFGMRKEVVDQYKCSSDSRASVIAERNRDGSGSWTFTPLGMGLSEPNNNNKPPLLFPKPVDDVCHNGEDQQKKRRQGPYCFVLSDDFKLQTPKDEDGGEGYGVEEVKKEESQKPLGCFFGDWLLKKKEPSPSPSSWIDLEEDRSFSKTQLSMSTPRSHFSP</sequence>
<feature type="short sequence motif" description="Bipartite nuclear localization signal" evidence="4">
    <location>
        <begin position="93"/>
        <end position="103"/>
    </location>
</feature>
<feature type="compositionally biased region" description="Polar residues" evidence="6">
    <location>
        <begin position="314"/>
        <end position="329"/>
    </location>
</feature>
<comment type="domain">
    <text evidence="5">The QLQ domain and WRC domain may be involved in protein-protein interaction and DNA-binding, respectively.</text>
</comment>
<evidence type="ECO:0000313" key="9">
    <source>
        <dbReference type="EMBL" id="KMZ66224.1"/>
    </source>
</evidence>
<dbReference type="SMART" id="SM00951">
    <property type="entry name" value="QLQ"/>
    <property type="match status" value="1"/>
</dbReference>
<dbReference type="InterPro" id="IPR014977">
    <property type="entry name" value="WRC_dom"/>
</dbReference>
<evidence type="ECO:0000256" key="3">
    <source>
        <dbReference type="ARBA" id="ARBA00023242"/>
    </source>
</evidence>
<dbReference type="GO" id="GO:0006351">
    <property type="term" value="P:DNA-templated transcription"/>
    <property type="evidence" value="ECO:0007669"/>
    <property type="project" value="UniProtKB-UniRule"/>
</dbReference>
<dbReference type="GO" id="GO:0005524">
    <property type="term" value="F:ATP binding"/>
    <property type="evidence" value="ECO:0007669"/>
    <property type="project" value="UniProtKB-UniRule"/>
</dbReference>
<feature type="domain" description="WRC" evidence="8">
    <location>
        <begin position="88"/>
        <end position="132"/>
    </location>
</feature>
<evidence type="ECO:0000259" key="8">
    <source>
        <dbReference type="PROSITE" id="PS51667"/>
    </source>
</evidence>
<dbReference type="Pfam" id="PF08880">
    <property type="entry name" value="QLQ"/>
    <property type="match status" value="1"/>
</dbReference>
<comment type="caution">
    <text evidence="9">The sequence shown here is derived from an EMBL/GenBank/DDBJ whole genome shotgun (WGS) entry which is preliminary data.</text>
</comment>
<dbReference type="InterPro" id="IPR031137">
    <property type="entry name" value="GRF"/>
</dbReference>